<dbReference type="Proteomes" id="UP001054945">
    <property type="component" value="Unassembled WGS sequence"/>
</dbReference>
<protein>
    <submittedName>
        <fullName evidence="1">Uncharacterized protein</fullName>
    </submittedName>
</protein>
<dbReference type="AlphaFoldDB" id="A0AAV4V951"/>
<reference evidence="1 2" key="1">
    <citation type="submission" date="2021-06" db="EMBL/GenBank/DDBJ databases">
        <title>Caerostris extrusa draft genome.</title>
        <authorList>
            <person name="Kono N."/>
            <person name="Arakawa K."/>
        </authorList>
    </citation>
    <scope>NUCLEOTIDE SEQUENCE [LARGE SCALE GENOMIC DNA]</scope>
</reference>
<name>A0AAV4V951_CAEEX</name>
<proteinExistence type="predicted"/>
<evidence type="ECO:0000313" key="2">
    <source>
        <dbReference type="Proteomes" id="UP001054945"/>
    </source>
</evidence>
<dbReference type="EMBL" id="BPLR01014130">
    <property type="protein sequence ID" value="GIY66553.1"/>
    <property type="molecule type" value="Genomic_DNA"/>
</dbReference>
<organism evidence="1 2">
    <name type="scientific">Caerostris extrusa</name>
    <name type="common">Bark spider</name>
    <name type="synonym">Caerostris bankana</name>
    <dbReference type="NCBI Taxonomy" id="172846"/>
    <lineage>
        <taxon>Eukaryota</taxon>
        <taxon>Metazoa</taxon>
        <taxon>Ecdysozoa</taxon>
        <taxon>Arthropoda</taxon>
        <taxon>Chelicerata</taxon>
        <taxon>Arachnida</taxon>
        <taxon>Araneae</taxon>
        <taxon>Araneomorphae</taxon>
        <taxon>Entelegynae</taxon>
        <taxon>Araneoidea</taxon>
        <taxon>Araneidae</taxon>
        <taxon>Caerostris</taxon>
    </lineage>
</organism>
<sequence length="198" mass="21609">MILDLIIFTTRIIVDIIERDLGMKADTWCHYEGLPFIRRGKGAICLFPQALLILCTVVNDESTNGEGNIILFSVTVYGLSCDLLLSTVRVPFKLGRMLCSGWNEAPKKLSSCANLHMAVSSAAVTHRTTFNVPAPEAGLLSRSQEFKDATHSPEQHCVQLAAVHQLISPKACFGTDGREGIDRRLSVSRTSGLCACLC</sequence>
<gene>
    <name evidence="1" type="ORF">CEXT_285231</name>
</gene>
<keyword evidence="2" id="KW-1185">Reference proteome</keyword>
<comment type="caution">
    <text evidence="1">The sequence shown here is derived from an EMBL/GenBank/DDBJ whole genome shotgun (WGS) entry which is preliminary data.</text>
</comment>
<evidence type="ECO:0000313" key="1">
    <source>
        <dbReference type="EMBL" id="GIY66553.1"/>
    </source>
</evidence>
<accession>A0AAV4V951</accession>